<organism evidence="3 4">
    <name type="scientific">Micromonospora mirobrigensis</name>
    <dbReference type="NCBI Taxonomy" id="262898"/>
    <lineage>
        <taxon>Bacteria</taxon>
        <taxon>Bacillati</taxon>
        <taxon>Actinomycetota</taxon>
        <taxon>Actinomycetes</taxon>
        <taxon>Micromonosporales</taxon>
        <taxon>Micromonosporaceae</taxon>
        <taxon>Micromonospora</taxon>
    </lineage>
</organism>
<name>A0A1C4YWJ1_9ACTN</name>
<accession>A0A1C4YWJ1</accession>
<dbReference type="AlphaFoldDB" id="A0A1C4YWJ1"/>
<evidence type="ECO:0000256" key="1">
    <source>
        <dbReference type="SAM" id="MobiDB-lite"/>
    </source>
</evidence>
<dbReference type="GO" id="GO:0006355">
    <property type="term" value="P:regulation of DNA-templated transcription"/>
    <property type="evidence" value="ECO:0007669"/>
    <property type="project" value="InterPro"/>
</dbReference>
<dbReference type="Pfam" id="PF00196">
    <property type="entry name" value="GerE"/>
    <property type="match status" value="1"/>
</dbReference>
<feature type="compositionally biased region" description="Low complexity" evidence="1">
    <location>
        <begin position="15"/>
        <end position="24"/>
    </location>
</feature>
<dbReference type="InterPro" id="IPR000014">
    <property type="entry name" value="PAS"/>
</dbReference>
<dbReference type="RefSeq" id="WP_091609563.1">
    <property type="nucleotide sequence ID" value="NZ_FMCX01000004.1"/>
</dbReference>
<keyword evidence="4" id="KW-1185">Reference proteome</keyword>
<dbReference type="Pfam" id="PF08448">
    <property type="entry name" value="PAS_4"/>
    <property type="match status" value="1"/>
</dbReference>
<dbReference type="SUPFAM" id="SSF55785">
    <property type="entry name" value="PYP-like sensor domain (PAS domain)"/>
    <property type="match status" value="1"/>
</dbReference>
<evidence type="ECO:0000313" key="4">
    <source>
        <dbReference type="Proteomes" id="UP000199504"/>
    </source>
</evidence>
<dbReference type="InterPro" id="IPR036388">
    <property type="entry name" value="WH-like_DNA-bd_sf"/>
</dbReference>
<dbReference type="Proteomes" id="UP000199504">
    <property type="component" value="Unassembled WGS sequence"/>
</dbReference>
<dbReference type="InterPro" id="IPR000792">
    <property type="entry name" value="Tscrpt_reg_LuxR_C"/>
</dbReference>
<gene>
    <name evidence="3" type="ORF">GA0070564_104466</name>
</gene>
<dbReference type="SMART" id="SM00421">
    <property type="entry name" value="HTH_LUXR"/>
    <property type="match status" value="1"/>
</dbReference>
<reference evidence="4" key="1">
    <citation type="submission" date="2016-06" db="EMBL/GenBank/DDBJ databases">
        <authorList>
            <person name="Varghese N."/>
            <person name="Submissions Spin"/>
        </authorList>
    </citation>
    <scope>NUCLEOTIDE SEQUENCE [LARGE SCALE GENOMIC DNA]</scope>
    <source>
        <strain evidence="4">DSM 44830</strain>
    </source>
</reference>
<dbReference type="STRING" id="262898.GA0070564_104466"/>
<dbReference type="GO" id="GO:0003677">
    <property type="term" value="F:DNA binding"/>
    <property type="evidence" value="ECO:0007669"/>
    <property type="project" value="InterPro"/>
</dbReference>
<feature type="region of interest" description="Disordered" evidence="1">
    <location>
        <begin position="13"/>
        <end position="43"/>
    </location>
</feature>
<protein>
    <submittedName>
        <fullName evidence="3">Regulatory protein, luxR family</fullName>
    </submittedName>
</protein>
<sequence length="256" mass="28499">MYTANSLVELPFAPYPQQRPRNQAAPPPRTDRESRVATPVTPAAEISSEEYGDVVLSLFEKSGIGLAVLDPALRVRASNQVFSEQCGRPREAIRNQSFMAFLHLSVRQNLLRQFERLVQGRPTRTACHSLAARFEETDVTGQLAAFPVDDATGRVRMIVVQFAPERVEETVPVVREQRKLTALTARILEGVAAGDPTVRLAAKLFLSRQGIEYHVSILLRQFKVPNRTALAAKAYSMGVFSIGCWPPKVLPEYIRS</sequence>
<dbReference type="InterPro" id="IPR013656">
    <property type="entry name" value="PAS_4"/>
</dbReference>
<evidence type="ECO:0000259" key="2">
    <source>
        <dbReference type="SMART" id="SM00421"/>
    </source>
</evidence>
<dbReference type="Gene3D" id="1.10.10.10">
    <property type="entry name" value="Winged helix-like DNA-binding domain superfamily/Winged helix DNA-binding domain"/>
    <property type="match status" value="1"/>
</dbReference>
<dbReference type="SUPFAM" id="SSF46894">
    <property type="entry name" value="C-terminal effector domain of the bipartite response regulators"/>
    <property type="match status" value="1"/>
</dbReference>
<evidence type="ECO:0000313" key="3">
    <source>
        <dbReference type="EMBL" id="SCF25068.1"/>
    </source>
</evidence>
<dbReference type="EMBL" id="FMCX01000004">
    <property type="protein sequence ID" value="SCF25068.1"/>
    <property type="molecule type" value="Genomic_DNA"/>
</dbReference>
<proteinExistence type="predicted"/>
<dbReference type="InterPro" id="IPR016032">
    <property type="entry name" value="Sig_transdc_resp-reg_C-effctor"/>
</dbReference>
<feature type="domain" description="HTH luxR-type" evidence="2">
    <location>
        <begin position="180"/>
        <end position="234"/>
    </location>
</feature>
<dbReference type="InterPro" id="IPR035965">
    <property type="entry name" value="PAS-like_dom_sf"/>
</dbReference>
<dbReference type="Gene3D" id="3.30.450.20">
    <property type="entry name" value="PAS domain"/>
    <property type="match status" value="1"/>
</dbReference>
<dbReference type="OrthoDB" id="3176919at2"/>
<dbReference type="CDD" id="cd00130">
    <property type="entry name" value="PAS"/>
    <property type="match status" value="1"/>
</dbReference>